<gene>
    <name evidence="3" type="ORF">MUDAN_MDHGFNIF_01978</name>
</gene>
<evidence type="ECO:0000313" key="4">
    <source>
        <dbReference type="Proteomes" id="UP000289996"/>
    </source>
</evidence>
<evidence type="ECO:0000259" key="2">
    <source>
        <dbReference type="Pfam" id="PF13731"/>
    </source>
</evidence>
<proteinExistence type="predicted"/>
<feature type="signal peptide" evidence="1">
    <location>
        <begin position="1"/>
        <end position="31"/>
    </location>
</feature>
<evidence type="ECO:0000313" key="3">
    <source>
        <dbReference type="EMBL" id="VDG30427.1"/>
    </source>
</evidence>
<accession>A0A660EB35</accession>
<name>A0A660EB35_9LACO</name>
<reference evidence="3 4" key="1">
    <citation type="submission" date="2018-11" db="EMBL/GenBank/DDBJ databases">
        <authorList>
            <person name="Wuyts S."/>
        </authorList>
    </citation>
    <scope>NUCLEOTIDE SEQUENCE [LARGE SCALE GENOMIC DNA]</scope>
    <source>
        <strain evidence="3">Lactobacillus mudanjiangensis AMBF249</strain>
    </source>
</reference>
<feature type="domain" description="WxL" evidence="2">
    <location>
        <begin position="384"/>
        <end position="526"/>
    </location>
</feature>
<sequence>MCLKDKRLIVWLLSMVMFIGGLMLWSQSAQAAMATLGGTYYSTPIPSRVPGTDLGSSVTTNPTVSNIKADGTVSNGGGNRVTSSTTSISFMLKGSIKLSDSKASLKSVGIDVLATVGGDKSAAKKSVLTKAATETSASGASFTFPTSGTTYTASVDLSSIEDDMPLYIAYKFTTGTETNYYCVAILSNTTAMNPQLADASTGDSLTNQTTHILAGDQNDGSYSANGSKAVLTVNDGAKTFTSTFGTTSSYATTVFDLGDTKLIGGSTVKLRESNQFGDYGTYTTTVKKDPAITSDTDKLSVLPDDVSELKDMSDSDVLAWLIKKANVVGKDGDTGSTDGIDIKSATTDLASKLTGLANGDSTTIDLYAINASGIKSTTLTLTVTKNAGSLSLSGVTGNLDFGSKLEIPTKTTTFAPSGDWGVTVDDTRTVGASWKLMATATPLTTTSGTAHTLAGDLVYRAGDGSADQVLTDKSVEVANGQRQSGSTTTKVTTDWTSSKGILLKVAPSTYAGDYSGEVDWTLQDAP</sequence>
<protein>
    <submittedName>
        <fullName evidence="3">Cell surface protein [Lactobacillus sp.]</fullName>
    </submittedName>
</protein>
<dbReference type="EMBL" id="UYIG01000196">
    <property type="protein sequence ID" value="VDG30427.1"/>
    <property type="molecule type" value="Genomic_DNA"/>
</dbReference>
<feature type="chain" id="PRO_5025035461" evidence="1">
    <location>
        <begin position="32"/>
        <end position="526"/>
    </location>
</feature>
<dbReference type="Pfam" id="PF13731">
    <property type="entry name" value="WxL"/>
    <property type="match status" value="1"/>
</dbReference>
<evidence type="ECO:0000256" key="1">
    <source>
        <dbReference type="SAM" id="SignalP"/>
    </source>
</evidence>
<keyword evidence="1" id="KW-0732">Signal</keyword>
<keyword evidence="4" id="KW-1185">Reference proteome</keyword>
<dbReference type="AlphaFoldDB" id="A0A660EB35"/>
<dbReference type="InterPro" id="IPR027994">
    <property type="entry name" value="WxL_dom"/>
</dbReference>
<organism evidence="3 4">
    <name type="scientific">Lactiplantibacillus mudanjiangensis</name>
    <dbReference type="NCBI Taxonomy" id="1296538"/>
    <lineage>
        <taxon>Bacteria</taxon>
        <taxon>Bacillati</taxon>
        <taxon>Bacillota</taxon>
        <taxon>Bacilli</taxon>
        <taxon>Lactobacillales</taxon>
        <taxon>Lactobacillaceae</taxon>
        <taxon>Lactiplantibacillus</taxon>
    </lineage>
</organism>
<dbReference type="Proteomes" id="UP000289996">
    <property type="component" value="Unassembled WGS sequence"/>
</dbReference>